<comment type="caution">
    <text evidence="1">The sequence shown here is derived from an EMBL/GenBank/DDBJ whole genome shotgun (WGS) entry which is preliminary data.</text>
</comment>
<dbReference type="Proteomes" id="UP000285794">
    <property type="component" value="Unassembled WGS sequence"/>
</dbReference>
<reference evidence="1 2" key="1">
    <citation type="submission" date="2018-07" db="EMBL/GenBank/DDBJ databases">
        <title>Draft genome sequence of Ancylomarina sp. M1P.</title>
        <authorList>
            <person name="Yadav S."/>
            <person name="Villanueva L."/>
            <person name="Damste J.S.S."/>
        </authorList>
    </citation>
    <scope>NUCLEOTIDE SEQUENCE [LARGE SCALE GENOMIC DNA]</scope>
    <source>
        <strain evidence="1 2">M1P</strain>
    </source>
</reference>
<gene>
    <name evidence="1" type="ORF">DWB61_14575</name>
</gene>
<evidence type="ECO:0000313" key="1">
    <source>
        <dbReference type="EMBL" id="RRG19614.1"/>
    </source>
</evidence>
<sequence length="69" mass="8370">MILYIYIIRTKVTHPLHNSNQLRQESLKYSNKPFLFRINLTKFVWLNKMGDKILLETQTFTDLITINHY</sequence>
<proteinExistence type="predicted"/>
<accession>A0A425XXY3</accession>
<keyword evidence="2" id="KW-1185">Reference proteome</keyword>
<evidence type="ECO:0000313" key="2">
    <source>
        <dbReference type="Proteomes" id="UP000285794"/>
    </source>
</evidence>
<protein>
    <submittedName>
        <fullName evidence="1">Uncharacterized protein</fullName>
    </submittedName>
</protein>
<dbReference type="AlphaFoldDB" id="A0A425XXY3"/>
<dbReference type="EMBL" id="QQWG01000018">
    <property type="protein sequence ID" value="RRG19614.1"/>
    <property type="molecule type" value="Genomic_DNA"/>
</dbReference>
<name>A0A425XXY3_9BACT</name>
<organism evidence="1 2">
    <name type="scientific">Ancylomarina euxinus</name>
    <dbReference type="NCBI Taxonomy" id="2283627"/>
    <lineage>
        <taxon>Bacteria</taxon>
        <taxon>Pseudomonadati</taxon>
        <taxon>Bacteroidota</taxon>
        <taxon>Bacteroidia</taxon>
        <taxon>Marinilabiliales</taxon>
        <taxon>Marinifilaceae</taxon>
        <taxon>Ancylomarina</taxon>
    </lineage>
</organism>